<dbReference type="PANTHER" id="PTHR14969">
    <property type="entry name" value="SPHINGOSINE-1-PHOSPHATE PHOSPHOHYDROLASE"/>
    <property type="match status" value="1"/>
</dbReference>
<dbReference type="Pfam" id="PF01569">
    <property type="entry name" value="PAP2"/>
    <property type="match status" value="1"/>
</dbReference>
<reference evidence="4" key="1">
    <citation type="journal article" date="2019" name="Int. J. Syst. Evol. Microbiol.">
        <title>The Global Catalogue of Microorganisms (GCM) 10K type strain sequencing project: providing services to taxonomists for standard genome sequencing and annotation.</title>
        <authorList>
            <consortium name="The Broad Institute Genomics Platform"/>
            <consortium name="The Broad Institute Genome Sequencing Center for Infectious Disease"/>
            <person name="Wu L."/>
            <person name="Ma J."/>
        </authorList>
    </citation>
    <scope>NUCLEOTIDE SEQUENCE [LARGE SCALE GENOMIC DNA]</scope>
    <source>
        <strain evidence="4">JCM 19015</strain>
    </source>
</reference>
<sequence>MIPLTRRGRIALGAAGTAGVVACSAAAVVVRGLTGVPGLAIDADWARFVDAHQQPVVVGASRVLAALGGAPLSVGVAVAVAALLWWRRGIRSAVAFVLAAAVDEALVTALKFFDQRPGPSGAVFEDRGSFPSGHTAYAAVIAVVLALTTRRPALRVFALALIPVMALSRTVVDAHWLTDTAAGALCGAGVAAVVVALLAPRRP</sequence>
<accession>A0ABP8YZF3</accession>
<name>A0ABP8YZF3_9MICO</name>
<evidence type="ECO:0000313" key="4">
    <source>
        <dbReference type="Proteomes" id="UP001500121"/>
    </source>
</evidence>
<keyword evidence="4" id="KW-1185">Reference proteome</keyword>
<feature type="transmembrane region" description="Helical" evidence="1">
    <location>
        <begin position="182"/>
        <end position="199"/>
    </location>
</feature>
<keyword evidence="1" id="KW-0472">Membrane</keyword>
<feature type="transmembrane region" description="Helical" evidence="1">
    <location>
        <begin position="133"/>
        <end position="149"/>
    </location>
</feature>
<gene>
    <name evidence="3" type="ORF">GCM10025783_12310</name>
</gene>
<evidence type="ECO:0000313" key="3">
    <source>
        <dbReference type="EMBL" id="GAA4742466.1"/>
    </source>
</evidence>
<proteinExistence type="predicted"/>
<dbReference type="RefSeq" id="WP_345480154.1">
    <property type="nucleotide sequence ID" value="NZ_BAABLP010000002.1"/>
</dbReference>
<dbReference type="PROSITE" id="PS51257">
    <property type="entry name" value="PROKAR_LIPOPROTEIN"/>
    <property type="match status" value="1"/>
</dbReference>
<evidence type="ECO:0000256" key="1">
    <source>
        <dbReference type="SAM" id="Phobius"/>
    </source>
</evidence>
<dbReference type="SMART" id="SM00014">
    <property type="entry name" value="acidPPc"/>
    <property type="match status" value="1"/>
</dbReference>
<feature type="domain" description="Phosphatidic acid phosphatase type 2/haloperoxidase" evidence="2">
    <location>
        <begin position="90"/>
        <end position="195"/>
    </location>
</feature>
<dbReference type="InterPro" id="IPR000326">
    <property type="entry name" value="PAP2/HPO"/>
</dbReference>
<evidence type="ECO:0000259" key="2">
    <source>
        <dbReference type="SMART" id="SM00014"/>
    </source>
</evidence>
<dbReference type="PANTHER" id="PTHR14969:SF13">
    <property type="entry name" value="AT30094P"/>
    <property type="match status" value="1"/>
</dbReference>
<dbReference type="InterPro" id="IPR036938">
    <property type="entry name" value="PAP2/HPO_sf"/>
</dbReference>
<feature type="transmembrane region" description="Helical" evidence="1">
    <location>
        <begin position="156"/>
        <end position="176"/>
    </location>
</feature>
<dbReference type="Proteomes" id="UP001500121">
    <property type="component" value="Unassembled WGS sequence"/>
</dbReference>
<comment type="caution">
    <text evidence="3">The sequence shown here is derived from an EMBL/GenBank/DDBJ whole genome shotgun (WGS) entry which is preliminary data.</text>
</comment>
<keyword evidence="1" id="KW-1133">Transmembrane helix</keyword>
<dbReference type="Gene3D" id="1.20.144.10">
    <property type="entry name" value="Phosphatidic acid phosphatase type 2/haloperoxidase"/>
    <property type="match status" value="1"/>
</dbReference>
<feature type="transmembrane region" description="Helical" evidence="1">
    <location>
        <begin position="93"/>
        <end position="113"/>
    </location>
</feature>
<protein>
    <recommendedName>
        <fullName evidence="2">Phosphatidic acid phosphatase type 2/haloperoxidase domain-containing protein</fullName>
    </recommendedName>
</protein>
<feature type="transmembrane region" description="Helical" evidence="1">
    <location>
        <begin position="63"/>
        <end position="86"/>
    </location>
</feature>
<dbReference type="EMBL" id="BAABLP010000002">
    <property type="protein sequence ID" value="GAA4742466.1"/>
    <property type="molecule type" value="Genomic_DNA"/>
</dbReference>
<keyword evidence="1" id="KW-0812">Transmembrane</keyword>
<organism evidence="3 4">
    <name type="scientific">Amnibacterium soli</name>
    <dbReference type="NCBI Taxonomy" id="1282736"/>
    <lineage>
        <taxon>Bacteria</taxon>
        <taxon>Bacillati</taxon>
        <taxon>Actinomycetota</taxon>
        <taxon>Actinomycetes</taxon>
        <taxon>Micrococcales</taxon>
        <taxon>Microbacteriaceae</taxon>
        <taxon>Amnibacterium</taxon>
    </lineage>
</organism>
<dbReference type="SUPFAM" id="SSF48317">
    <property type="entry name" value="Acid phosphatase/Vanadium-dependent haloperoxidase"/>
    <property type="match status" value="1"/>
</dbReference>